<keyword evidence="3" id="KW-0996">Nickel insertion</keyword>
<proteinExistence type="inferred from homology"/>
<dbReference type="EMBL" id="JALAZD010000001">
    <property type="protein sequence ID" value="MCI0127874.1"/>
    <property type="molecule type" value="Genomic_DNA"/>
</dbReference>
<evidence type="ECO:0000313" key="4">
    <source>
        <dbReference type="EMBL" id="MCI0127874.1"/>
    </source>
</evidence>
<dbReference type="InterPro" id="IPR002669">
    <property type="entry name" value="UreD"/>
</dbReference>
<evidence type="ECO:0000256" key="3">
    <source>
        <dbReference type="HAMAP-Rule" id="MF_01384"/>
    </source>
</evidence>
<dbReference type="PANTHER" id="PTHR33643">
    <property type="entry name" value="UREASE ACCESSORY PROTEIN D"/>
    <property type="match status" value="1"/>
</dbReference>
<dbReference type="Proteomes" id="UP001156140">
    <property type="component" value="Unassembled WGS sequence"/>
</dbReference>
<comment type="subunit">
    <text evidence="3">UreD, UreF and UreG form a complex that acts as a GTP-hydrolysis-dependent molecular chaperone, activating the urease apoprotein by helping to assemble the nickel containing metallocenter of UreC. The UreE protein probably delivers the nickel.</text>
</comment>
<keyword evidence="5" id="KW-1185">Reference proteome</keyword>
<name>A0AA41UDY8_9HYPH</name>
<keyword evidence="3" id="KW-0963">Cytoplasm</keyword>
<dbReference type="PANTHER" id="PTHR33643:SF1">
    <property type="entry name" value="UREASE ACCESSORY PROTEIN D"/>
    <property type="match status" value="1"/>
</dbReference>
<accession>A0AA41UDY8</accession>
<sequence>MLAADIPGPAMQRARGTARIGTAIRDGQTELATLYQEGCAKIRLPRTHDRSLQAVLINTAGGLTGGDSISWSAEAATDARLVLTTQACERVYRSLGPSANVTTRITVGPGAHVDWLPQETILFEESRLARSLEVDLAEGASLCAVEAVLLGRDAMGESARRATLADNWRIRRNGRLIHAEATRISGDPEREREGLPLLRGAKAFATVLYAGANAEACAHRVRAVLPDESGIGMSLIGERLIVRALANSGLELRRRIVPIIAMLAAAGSVPRLWSL</sequence>
<protein>
    <recommendedName>
        <fullName evidence="3">Urease accessory protein UreD</fullName>
    </recommendedName>
</protein>
<dbReference type="GO" id="GO:0016151">
    <property type="term" value="F:nickel cation binding"/>
    <property type="evidence" value="ECO:0007669"/>
    <property type="project" value="UniProtKB-UniRule"/>
</dbReference>
<dbReference type="GO" id="GO:0005737">
    <property type="term" value="C:cytoplasm"/>
    <property type="evidence" value="ECO:0007669"/>
    <property type="project" value="UniProtKB-SubCell"/>
</dbReference>
<dbReference type="AlphaFoldDB" id="A0AA41UDY8"/>
<keyword evidence="2 3" id="KW-0143">Chaperone</keyword>
<gene>
    <name evidence="3" type="primary">ureD</name>
    <name evidence="4" type="ORF">ML536_13680</name>
</gene>
<evidence type="ECO:0000256" key="1">
    <source>
        <dbReference type="ARBA" id="ARBA00007177"/>
    </source>
</evidence>
<evidence type="ECO:0000256" key="2">
    <source>
        <dbReference type="ARBA" id="ARBA00023186"/>
    </source>
</evidence>
<dbReference type="Pfam" id="PF01774">
    <property type="entry name" value="UreD"/>
    <property type="match status" value="1"/>
</dbReference>
<dbReference type="HAMAP" id="MF_01384">
    <property type="entry name" value="UreD"/>
    <property type="match status" value="1"/>
</dbReference>
<comment type="caution">
    <text evidence="4">The sequence shown here is derived from an EMBL/GenBank/DDBJ whole genome shotgun (WGS) entry which is preliminary data.</text>
</comment>
<comment type="similarity">
    <text evidence="1 3">Belongs to the UreD family.</text>
</comment>
<dbReference type="RefSeq" id="WP_281736203.1">
    <property type="nucleotide sequence ID" value="NZ_JAKETQ010000001.1"/>
</dbReference>
<comment type="function">
    <text evidence="3">Required for maturation of urease via the functional incorporation of the urease nickel metallocenter.</text>
</comment>
<reference evidence="4" key="1">
    <citation type="submission" date="2022-03" db="EMBL/GenBank/DDBJ databases">
        <title>The complete genome sequence of a Methyloterrigena soli.</title>
        <authorList>
            <person name="Zi Z."/>
        </authorList>
    </citation>
    <scope>NUCLEOTIDE SEQUENCE</scope>
    <source>
        <strain evidence="4">M48</strain>
    </source>
</reference>
<organism evidence="4 5">
    <name type="scientific">Paradevosia shaoguanensis</name>
    <dbReference type="NCBI Taxonomy" id="1335043"/>
    <lineage>
        <taxon>Bacteria</taxon>
        <taxon>Pseudomonadati</taxon>
        <taxon>Pseudomonadota</taxon>
        <taxon>Alphaproteobacteria</taxon>
        <taxon>Hyphomicrobiales</taxon>
        <taxon>Devosiaceae</taxon>
        <taxon>Paradevosia</taxon>
    </lineage>
</organism>
<comment type="subcellular location">
    <subcellularLocation>
        <location evidence="3">Cytoplasm</location>
    </subcellularLocation>
</comment>
<evidence type="ECO:0000313" key="5">
    <source>
        <dbReference type="Proteomes" id="UP001156140"/>
    </source>
</evidence>